<sequence length="221" mass="25331">MSSNPNQIRKKPVFKHSLLDPEKKTDNRYEPMQTKALQDIEDYNAFKARRYQEYRRTGGTSSKEQFERSRKQRSGVKPPVPLFGQPRPHEPKINKQTSAYGSSMNSPAGAQTSQKTFITGISSHPAFTQPGSSHSGSQENTWVKAERDLLISQIGSWDNNGEPWNFSEKEDHNSIEGADRIDGHEKWRRDREKNGSSVKSGTTNVEWSYSSRGWEETRNRR</sequence>
<accession>A0A4Z1ILI9</accession>
<name>A0A4Z1ILI9_9HELO</name>
<feature type="region of interest" description="Disordered" evidence="1">
    <location>
        <begin position="156"/>
        <end position="221"/>
    </location>
</feature>
<evidence type="ECO:0000256" key="1">
    <source>
        <dbReference type="SAM" id="MobiDB-lite"/>
    </source>
</evidence>
<keyword evidence="3" id="KW-1185">Reference proteome</keyword>
<feature type="compositionally biased region" description="Basic and acidic residues" evidence="1">
    <location>
        <begin position="167"/>
        <end position="194"/>
    </location>
</feature>
<feature type="compositionally biased region" description="Basic and acidic residues" evidence="1">
    <location>
        <begin position="17"/>
        <end position="29"/>
    </location>
</feature>
<dbReference type="Proteomes" id="UP000297229">
    <property type="component" value="Unassembled WGS sequence"/>
</dbReference>
<organism evidence="2 3">
    <name type="scientific">Botrytis elliptica</name>
    <dbReference type="NCBI Taxonomy" id="278938"/>
    <lineage>
        <taxon>Eukaryota</taxon>
        <taxon>Fungi</taxon>
        <taxon>Dikarya</taxon>
        <taxon>Ascomycota</taxon>
        <taxon>Pezizomycotina</taxon>
        <taxon>Leotiomycetes</taxon>
        <taxon>Helotiales</taxon>
        <taxon>Sclerotiniaceae</taxon>
        <taxon>Botrytis</taxon>
    </lineage>
</organism>
<comment type="caution">
    <text evidence="2">The sequence shown here is derived from an EMBL/GenBank/DDBJ whole genome shotgun (WGS) entry which is preliminary data.</text>
</comment>
<dbReference type="AlphaFoldDB" id="A0A4Z1ILI9"/>
<feature type="compositionally biased region" description="Polar residues" evidence="1">
    <location>
        <begin position="94"/>
        <end position="141"/>
    </location>
</feature>
<protein>
    <submittedName>
        <fullName evidence="2">Uncharacterized protein</fullName>
    </submittedName>
</protein>
<dbReference type="OrthoDB" id="3527058at2759"/>
<dbReference type="EMBL" id="PQXM01001116">
    <property type="protein sequence ID" value="TGO62431.1"/>
    <property type="molecule type" value="Genomic_DNA"/>
</dbReference>
<evidence type="ECO:0000313" key="2">
    <source>
        <dbReference type="EMBL" id="TGO62431.1"/>
    </source>
</evidence>
<gene>
    <name evidence="2" type="ORF">BELL_1118g00040</name>
</gene>
<proteinExistence type="predicted"/>
<evidence type="ECO:0000313" key="3">
    <source>
        <dbReference type="Proteomes" id="UP000297229"/>
    </source>
</evidence>
<feature type="region of interest" description="Disordered" evidence="1">
    <location>
        <begin position="51"/>
        <end position="141"/>
    </location>
</feature>
<feature type="compositionally biased region" description="Polar residues" evidence="1">
    <location>
        <begin position="195"/>
        <end position="211"/>
    </location>
</feature>
<feature type="region of interest" description="Disordered" evidence="1">
    <location>
        <begin position="1"/>
        <end position="38"/>
    </location>
</feature>
<reference evidence="2 3" key="1">
    <citation type="submission" date="2017-12" db="EMBL/GenBank/DDBJ databases">
        <title>Comparative genomics of Botrytis spp.</title>
        <authorList>
            <person name="Valero-Jimenez C.A."/>
            <person name="Tapia P."/>
            <person name="Veloso J."/>
            <person name="Silva-Moreno E."/>
            <person name="Staats M."/>
            <person name="Valdes J.H."/>
            <person name="Van Kan J.A.L."/>
        </authorList>
    </citation>
    <scope>NUCLEOTIDE SEQUENCE [LARGE SCALE GENOMIC DNA]</scope>
    <source>
        <strain evidence="2 3">Be9601</strain>
    </source>
</reference>